<dbReference type="InterPro" id="IPR008963">
    <property type="entry name" value="Purple_acid_Pase-like_N"/>
</dbReference>
<dbReference type="SUPFAM" id="SSF49363">
    <property type="entry name" value="Purple acid phosphatase, N-terminal domain"/>
    <property type="match status" value="1"/>
</dbReference>
<dbReference type="PANTHER" id="PTHR22953:SF153">
    <property type="entry name" value="PURPLE ACID PHOSPHATASE"/>
    <property type="match status" value="1"/>
</dbReference>
<dbReference type="SUPFAM" id="SSF56300">
    <property type="entry name" value="Metallo-dependent phosphatases"/>
    <property type="match status" value="1"/>
</dbReference>
<feature type="domain" description="CBM6" evidence="2">
    <location>
        <begin position="441"/>
        <end position="569"/>
    </location>
</feature>
<dbReference type="RefSeq" id="WP_222578101.1">
    <property type="nucleotide sequence ID" value="NZ_JAHVHU010000001.1"/>
</dbReference>
<dbReference type="InterPro" id="IPR029052">
    <property type="entry name" value="Metallo-depent_PP-like"/>
</dbReference>
<dbReference type="InterPro" id="IPR015914">
    <property type="entry name" value="PAPs_N"/>
</dbReference>
<dbReference type="InterPro" id="IPR003961">
    <property type="entry name" value="FN3_dom"/>
</dbReference>
<dbReference type="AlphaFoldDB" id="A0A953HUA5"/>
<evidence type="ECO:0000256" key="1">
    <source>
        <dbReference type="ARBA" id="ARBA00022729"/>
    </source>
</evidence>
<comment type="caution">
    <text evidence="3">The sequence shown here is derived from an EMBL/GenBank/DDBJ whole genome shotgun (WGS) entry which is preliminary data.</text>
</comment>
<dbReference type="GO" id="GO:0030246">
    <property type="term" value="F:carbohydrate binding"/>
    <property type="evidence" value="ECO:0007669"/>
    <property type="project" value="InterPro"/>
</dbReference>
<evidence type="ECO:0000313" key="4">
    <source>
        <dbReference type="Proteomes" id="UP000753961"/>
    </source>
</evidence>
<dbReference type="PANTHER" id="PTHR22953">
    <property type="entry name" value="ACID PHOSPHATASE RELATED"/>
    <property type="match status" value="1"/>
</dbReference>
<keyword evidence="1" id="KW-0732">Signal</keyword>
<organism evidence="3 4">
    <name type="scientific">Membranihabitans marinus</name>
    <dbReference type="NCBI Taxonomy" id="1227546"/>
    <lineage>
        <taxon>Bacteria</taxon>
        <taxon>Pseudomonadati</taxon>
        <taxon>Bacteroidota</taxon>
        <taxon>Saprospiria</taxon>
        <taxon>Saprospirales</taxon>
        <taxon>Saprospiraceae</taxon>
        <taxon>Membranihabitans</taxon>
    </lineage>
</organism>
<evidence type="ECO:0000259" key="2">
    <source>
        <dbReference type="PROSITE" id="PS51175"/>
    </source>
</evidence>
<dbReference type="Proteomes" id="UP000753961">
    <property type="component" value="Unassembled WGS sequence"/>
</dbReference>
<dbReference type="GO" id="GO:0046872">
    <property type="term" value="F:metal ion binding"/>
    <property type="evidence" value="ECO:0007669"/>
    <property type="project" value="InterPro"/>
</dbReference>
<sequence>MASYLNALSSRCLLRLSFVAIFCISLIPIAESQEEPLALYLTWKKDPTTTMVIDWHELTAPSATPIVHYKKANEDKEWQTTTAVALDFPHSDRTILRKELTGLQPDTRYAFRIGEYNRTYYFRTMPTAIDREPLLFVVGGDTFDRGHEARKIWMERTNKLILQYHPHFIFWGGDLAYADGKPDEVWRWYEWFDAIKNTLIDDDGNVIPIVVTIGNHETNQSIGNLDEKYWDNDSTRQAIAPFFYQLLAFPGQPGYRALDFGDYLTIIALDSDHSNRIDGEQTKWLKKTLRQRKNRPHVFPAYHVPGYPSVKPFDQKTSMRVRKYWTPLFDRYHVPMAFEFHDHVYKRTPRIKANKVDPDGTLYIGDGGWGTQLKAPKSTDTLWYIDKIVRERNAVLVSLFQEKSYIRAINEFGQVIDEYPPLFSSPSLTHPISTLMTKGGITLSAELATRNGPVYIDSDFTGYSQQGFAWFDHTFGDKATLTWTVPAHHSDDYTLRFRYSHPGPDTGHLELWINDQKLKEPLTFLATEKENRWKKSVLINTFFKKGTNRIELRSVDGKKAPRIDRLEVFPAVH</sequence>
<dbReference type="InterPro" id="IPR004843">
    <property type="entry name" value="Calcineurin-like_PHP"/>
</dbReference>
<dbReference type="Gene3D" id="2.60.120.260">
    <property type="entry name" value="Galactose-binding domain-like"/>
    <property type="match status" value="1"/>
</dbReference>
<reference evidence="3" key="1">
    <citation type="submission" date="2021-06" db="EMBL/GenBank/DDBJ databases">
        <title>44 bacteria genomes isolated from Dapeng, Shenzhen.</title>
        <authorList>
            <person name="Zheng W."/>
            <person name="Yu S."/>
            <person name="Huang Y."/>
        </authorList>
    </citation>
    <scope>NUCLEOTIDE SEQUENCE</scope>
    <source>
        <strain evidence="3">DP5N28-2</strain>
    </source>
</reference>
<dbReference type="EMBL" id="JAHVHU010000001">
    <property type="protein sequence ID" value="MBY5956581.1"/>
    <property type="molecule type" value="Genomic_DNA"/>
</dbReference>
<dbReference type="Gene3D" id="2.60.40.380">
    <property type="entry name" value="Purple acid phosphatase-like, N-terminal"/>
    <property type="match status" value="1"/>
</dbReference>
<proteinExistence type="predicted"/>
<dbReference type="InterPro" id="IPR008979">
    <property type="entry name" value="Galactose-bd-like_sf"/>
</dbReference>
<dbReference type="CDD" id="cd00063">
    <property type="entry name" value="FN3"/>
    <property type="match status" value="1"/>
</dbReference>
<dbReference type="InterPro" id="IPR039331">
    <property type="entry name" value="PAPs-like"/>
</dbReference>
<dbReference type="Pfam" id="PF16656">
    <property type="entry name" value="Pur_ac_phosph_N"/>
    <property type="match status" value="1"/>
</dbReference>
<name>A0A953HUA5_9BACT</name>
<accession>A0A953HUA5</accession>
<dbReference type="Pfam" id="PF00149">
    <property type="entry name" value="Metallophos"/>
    <property type="match status" value="1"/>
</dbReference>
<gene>
    <name evidence="3" type="ORF">KUV50_00435</name>
</gene>
<dbReference type="GO" id="GO:0003993">
    <property type="term" value="F:acid phosphatase activity"/>
    <property type="evidence" value="ECO:0007669"/>
    <property type="project" value="InterPro"/>
</dbReference>
<dbReference type="PROSITE" id="PS51175">
    <property type="entry name" value="CBM6"/>
    <property type="match status" value="1"/>
</dbReference>
<evidence type="ECO:0000313" key="3">
    <source>
        <dbReference type="EMBL" id="MBY5956581.1"/>
    </source>
</evidence>
<dbReference type="Gene3D" id="3.60.21.10">
    <property type="match status" value="1"/>
</dbReference>
<protein>
    <submittedName>
        <fullName evidence="3">Fibronectin type III domain-containing protein</fullName>
    </submittedName>
</protein>
<dbReference type="SUPFAM" id="SSF49785">
    <property type="entry name" value="Galactose-binding domain-like"/>
    <property type="match status" value="1"/>
</dbReference>
<dbReference type="InterPro" id="IPR005084">
    <property type="entry name" value="CBM6"/>
</dbReference>
<keyword evidence="4" id="KW-1185">Reference proteome</keyword>